<keyword evidence="1" id="KW-0812">Transmembrane</keyword>
<organism evidence="2 3">
    <name type="scientific">Chryseobacterium salviniae</name>
    <dbReference type="NCBI Taxonomy" id="3101750"/>
    <lineage>
        <taxon>Bacteria</taxon>
        <taxon>Pseudomonadati</taxon>
        <taxon>Bacteroidota</taxon>
        <taxon>Flavobacteriia</taxon>
        <taxon>Flavobacteriales</taxon>
        <taxon>Weeksellaceae</taxon>
        <taxon>Chryseobacterium group</taxon>
        <taxon>Chryseobacterium</taxon>
    </lineage>
</organism>
<accession>A0ABU6I072</accession>
<dbReference type="RefSeq" id="WP_326322415.1">
    <property type="nucleotide sequence ID" value="NZ_JAYLAA010000066.1"/>
</dbReference>
<keyword evidence="3" id="KW-1185">Reference proteome</keyword>
<keyword evidence="1" id="KW-1133">Transmembrane helix</keyword>
<keyword evidence="1" id="KW-0472">Membrane</keyword>
<proteinExistence type="predicted"/>
<comment type="caution">
    <text evidence="2">The sequence shown here is derived from an EMBL/GenBank/DDBJ whole genome shotgun (WGS) entry which is preliminary data.</text>
</comment>
<name>A0ABU6I072_9FLAO</name>
<gene>
    <name evidence="2" type="ORF">SOP96_18815</name>
</gene>
<sequence>MKKFILIFFGILLFDIVYTFLYDQFLIGIQPEFLQYPLSAIQYLACSPAIFFNKLLPFYAPIPVYQLILIFLGNVFLQTLLVYTIFFKRRKVMLEE</sequence>
<reference evidence="2 3" key="1">
    <citation type="submission" date="2024-01" db="EMBL/GenBank/DDBJ databases">
        <title>Chryseobacterium sp. T9W2-O.</title>
        <authorList>
            <person name="Maltman C."/>
        </authorList>
    </citation>
    <scope>NUCLEOTIDE SEQUENCE [LARGE SCALE GENOMIC DNA]</scope>
    <source>
        <strain evidence="2 3">T9W2-O</strain>
    </source>
</reference>
<evidence type="ECO:0000313" key="2">
    <source>
        <dbReference type="EMBL" id="MEC3877765.1"/>
    </source>
</evidence>
<evidence type="ECO:0000313" key="3">
    <source>
        <dbReference type="Proteomes" id="UP001348397"/>
    </source>
</evidence>
<evidence type="ECO:0000256" key="1">
    <source>
        <dbReference type="SAM" id="Phobius"/>
    </source>
</evidence>
<protein>
    <recommendedName>
        <fullName evidence="4">DUF2705 domain-containing protein</fullName>
    </recommendedName>
</protein>
<dbReference type="EMBL" id="JAYLAA010000066">
    <property type="protein sequence ID" value="MEC3877765.1"/>
    <property type="molecule type" value="Genomic_DNA"/>
</dbReference>
<feature type="transmembrane region" description="Helical" evidence="1">
    <location>
        <begin position="64"/>
        <end position="86"/>
    </location>
</feature>
<evidence type="ECO:0008006" key="4">
    <source>
        <dbReference type="Google" id="ProtNLM"/>
    </source>
</evidence>
<dbReference type="Proteomes" id="UP001348397">
    <property type="component" value="Unassembled WGS sequence"/>
</dbReference>